<dbReference type="RefSeq" id="WP_202089916.1">
    <property type="nucleotide sequence ID" value="NZ_JAELVM010000001.1"/>
</dbReference>
<evidence type="ECO:0000313" key="1">
    <source>
        <dbReference type="EMBL" id="MBL1220594.1"/>
    </source>
</evidence>
<name>A0ABS1QDA1_9FLAO</name>
<sequence>MEEKDVIIRKILEKLYIEFNPEILYQLTLEQYGDFLISIFEYINLYKDKYHLSEKDFMEFNKVIHHKYEYDKYEDNCWQRVAFFMDELIFCFSTPAPYFFDSNFEDFKNKIKKDMRKGNGL</sequence>
<gene>
    <name evidence="1" type="ORF">JET18_07075</name>
</gene>
<reference evidence="1 2" key="1">
    <citation type="submission" date="2020-12" db="EMBL/GenBank/DDBJ databases">
        <title>Chryseobacterium endoalhailicus sp. nov., isolated from seed of leguminous plant.</title>
        <authorList>
            <person name="Zhang X."/>
        </authorList>
    </citation>
    <scope>NUCLEOTIDE SEQUENCE [LARGE SCALE GENOMIC DNA]</scope>
    <source>
        <strain evidence="1 2">L7</strain>
    </source>
</reference>
<accession>A0ABS1QDA1</accession>
<comment type="caution">
    <text evidence="1">The sequence shown here is derived from an EMBL/GenBank/DDBJ whole genome shotgun (WGS) entry which is preliminary data.</text>
</comment>
<dbReference type="Proteomes" id="UP000661696">
    <property type="component" value="Unassembled WGS sequence"/>
</dbReference>
<organism evidence="1 2">
    <name type="scientific">Chryseobacterium endalhagicum</name>
    <dbReference type="NCBI Taxonomy" id="2797638"/>
    <lineage>
        <taxon>Bacteria</taxon>
        <taxon>Pseudomonadati</taxon>
        <taxon>Bacteroidota</taxon>
        <taxon>Flavobacteriia</taxon>
        <taxon>Flavobacteriales</taxon>
        <taxon>Weeksellaceae</taxon>
        <taxon>Chryseobacterium group</taxon>
        <taxon>Chryseobacterium</taxon>
    </lineage>
</organism>
<dbReference type="EMBL" id="JAELVM010000001">
    <property type="protein sequence ID" value="MBL1220594.1"/>
    <property type="molecule type" value="Genomic_DNA"/>
</dbReference>
<keyword evidence="2" id="KW-1185">Reference proteome</keyword>
<evidence type="ECO:0000313" key="2">
    <source>
        <dbReference type="Proteomes" id="UP000661696"/>
    </source>
</evidence>
<proteinExistence type="predicted"/>
<protein>
    <submittedName>
        <fullName evidence="1">Uncharacterized protein</fullName>
    </submittedName>
</protein>